<name>A0A0A9AA95_ARUDO</name>
<feature type="region of interest" description="Disordered" evidence="1">
    <location>
        <begin position="27"/>
        <end position="49"/>
    </location>
</feature>
<evidence type="ECO:0000313" key="2">
    <source>
        <dbReference type="EMBL" id="JAD48001.1"/>
    </source>
</evidence>
<sequence length="49" mass="5271">MSVFQEKGWLAAGSGRRAKKASAWVCAAGADARARRRRGGAGRRRGGRR</sequence>
<accession>A0A0A9AA95</accession>
<feature type="compositionally biased region" description="Basic residues" evidence="1">
    <location>
        <begin position="34"/>
        <end position="49"/>
    </location>
</feature>
<dbReference type="EMBL" id="GBRH01249894">
    <property type="protein sequence ID" value="JAD48001.1"/>
    <property type="molecule type" value="Transcribed_RNA"/>
</dbReference>
<organism evidence="2">
    <name type="scientific">Arundo donax</name>
    <name type="common">Giant reed</name>
    <name type="synonym">Donax arundinaceus</name>
    <dbReference type="NCBI Taxonomy" id="35708"/>
    <lineage>
        <taxon>Eukaryota</taxon>
        <taxon>Viridiplantae</taxon>
        <taxon>Streptophyta</taxon>
        <taxon>Embryophyta</taxon>
        <taxon>Tracheophyta</taxon>
        <taxon>Spermatophyta</taxon>
        <taxon>Magnoliopsida</taxon>
        <taxon>Liliopsida</taxon>
        <taxon>Poales</taxon>
        <taxon>Poaceae</taxon>
        <taxon>PACMAD clade</taxon>
        <taxon>Arundinoideae</taxon>
        <taxon>Arundineae</taxon>
        <taxon>Arundo</taxon>
    </lineage>
</organism>
<evidence type="ECO:0000256" key="1">
    <source>
        <dbReference type="SAM" id="MobiDB-lite"/>
    </source>
</evidence>
<dbReference type="AlphaFoldDB" id="A0A0A9AA95"/>
<reference evidence="2" key="2">
    <citation type="journal article" date="2015" name="Data Brief">
        <title>Shoot transcriptome of the giant reed, Arundo donax.</title>
        <authorList>
            <person name="Barrero R.A."/>
            <person name="Guerrero F.D."/>
            <person name="Moolhuijzen P."/>
            <person name="Goolsby J.A."/>
            <person name="Tidwell J."/>
            <person name="Bellgard S.E."/>
            <person name="Bellgard M.I."/>
        </authorList>
    </citation>
    <scope>NUCLEOTIDE SEQUENCE</scope>
    <source>
        <tissue evidence="2">Shoot tissue taken approximately 20 cm above the soil surface</tissue>
    </source>
</reference>
<protein>
    <submittedName>
        <fullName evidence="2">Uncharacterized protein</fullName>
    </submittedName>
</protein>
<proteinExistence type="predicted"/>
<reference evidence="2" key="1">
    <citation type="submission" date="2014-09" db="EMBL/GenBank/DDBJ databases">
        <authorList>
            <person name="Magalhaes I.L.F."/>
            <person name="Oliveira U."/>
            <person name="Santos F.R."/>
            <person name="Vidigal T.H.D.A."/>
            <person name="Brescovit A.D."/>
            <person name="Santos A.J."/>
        </authorList>
    </citation>
    <scope>NUCLEOTIDE SEQUENCE</scope>
    <source>
        <tissue evidence="2">Shoot tissue taken approximately 20 cm above the soil surface</tissue>
    </source>
</reference>